<protein>
    <submittedName>
        <fullName evidence="3">p293A</fullName>
    </submittedName>
</protein>
<dbReference type="GO" id="GO:0004623">
    <property type="term" value="F:phospholipase A2 activity"/>
    <property type="evidence" value="ECO:0007669"/>
    <property type="project" value="InterPro"/>
</dbReference>
<evidence type="ECO:0000256" key="2">
    <source>
        <dbReference type="ARBA" id="ARBA00022525"/>
    </source>
</evidence>
<reference evidence="3" key="1">
    <citation type="journal article" date="2008" name="J. Bacteriol.">
        <title>Cloning and characterization of the DNA region responsible for Megacin A-216 production in Bacillus megaterium 216.</title>
        <authorList>
            <person name="Kiss A."/>
            <person name="Baliko G."/>
            <person name="Csorba A."/>
            <person name="Chuluunbaatar T."/>
            <person name="Medzihradszky K.F."/>
            <person name="Alfoldi L."/>
        </authorList>
    </citation>
    <scope>NUCLEOTIDE SEQUENCE</scope>
    <source>
        <strain evidence="3">216</strain>
        <plasmid evidence="3">pBM309</plasmid>
    </source>
</reference>
<keyword evidence="3" id="KW-0614">Plasmid</keyword>
<dbReference type="PROSITE" id="PS00118">
    <property type="entry name" value="PA2_HIS"/>
    <property type="match status" value="1"/>
</dbReference>
<sequence length="293" mass="32855">MSTVEVTNIPEVFKNFNEYNETVDLALLIVSDDIQVNKDVIIEQRGFISKVAFPKERPEEDEVVALVPDEEQTSMEDQEVTEEPIELVDYTQKTLYTKYANNLYVKVMETVNDDDETDKLVHVSAVYLQEVNGTFIRKVIAYEDGVQFIESEVVPGEGEEIDPETELTIPNEAIEVTPDEGILPQVKLPVPCFNNSTGCCTFSNNGKTVHYKWCGPGCSGTGACTTANTKNGLDKCCCNHDKCYGQTKTYPNRCKCDLSLLNCSVSKRDPGSDRVWSAFVFKRLYYKCASHGM</sequence>
<dbReference type="GO" id="GO:0006644">
    <property type="term" value="P:phospholipid metabolic process"/>
    <property type="evidence" value="ECO:0007669"/>
    <property type="project" value="InterPro"/>
</dbReference>
<dbReference type="SUPFAM" id="SSF48619">
    <property type="entry name" value="Phospholipase A2, PLA2"/>
    <property type="match status" value="1"/>
</dbReference>
<dbReference type="EMBL" id="EU014074">
    <property type="protein sequence ID" value="ABS44967.1"/>
    <property type="molecule type" value="Genomic_DNA"/>
</dbReference>
<evidence type="ECO:0000256" key="1">
    <source>
        <dbReference type="ARBA" id="ARBA00004613"/>
    </source>
</evidence>
<organism evidence="3">
    <name type="scientific">Priestia megaterium</name>
    <name type="common">Bacillus megaterium</name>
    <dbReference type="NCBI Taxonomy" id="1404"/>
    <lineage>
        <taxon>Bacteria</taxon>
        <taxon>Bacillati</taxon>
        <taxon>Bacillota</taxon>
        <taxon>Bacilli</taxon>
        <taxon>Bacillales</taxon>
        <taxon>Bacillaceae</taxon>
        <taxon>Priestia</taxon>
    </lineage>
</organism>
<name>A7LGL2_PRIMG</name>
<dbReference type="InterPro" id="IPR033113">
    <property type="entry name" value="PLA2_histidine"/>
</dbReference>
<dbReference type="Gene3D" id="1.20.90.10">
    <property type="entry name" value="Phospholipase A2 domain"/>
    <property type="match status" value="1"/>
</dbReference>
<dbReference type="GO" id="GO:0005576">
    <property type="term" value="C:extracellular region"/>
    <property type="evidence" value="ECO:0007669"/>
    <property type="project" value="UniProtKB-SubCell"/>
</dbReference>
<comment type="subcellular location">
    <subcellularLocation>
        <location evidence="1">Secreted</location>
    </subcellularLocation>
</comment>
<dbReference type="AlphaFoldDB" id="A7LGL2"/>
<dbReference type="InterPro" id="IPR036444">
    <property type="entry name" value="PLipase_A2_dom_sf"/>
</dbReference>
<dbReference type="GO" id="GO:0050482">
    <property type="term" value="P:arachidonate secretion"/>
    <property type="evidence" value="ECO:0007669"/>
    <property type="project" value="InterPro"/>
</dbReference>
<accession>A7LGL2</accession>
<geneLocation type="plasmid" evidence="3">
    <name>pBM309</name>
</geneLocation>
<keyword evidence="2" id="KW-0964">Secreted</keyword>
<evidence type="ECO:0000313" key="3">
    <source>
        <dbReference type="EMBL" id="ABS44967.1"/>
    </source>
</evidence>
<proteinExistence type="predicted"/>